<protein>
    <submittedName>
        <fullName evidence="1">Uncharacterized protein</fullName>
    </submittedName>
</protein>
<sequence length="65" mass="7702">MPLYAFSYSRQRFCWKGPGYHLRGDQRRDIKVLTPLCIFRHMFYLTASALYVYVASIRYATGEIC</sequence>
<reference evidence="1" key="2">
    <citation type="journal article" date="2015" name="Data Brief">
        <title>Shoot transcriptome of the giant reed, Arundo donax.</title>
        <authorList>
            <person name="Barrero R.A."/>
            <person name="Guerrero F.D."/>
            <person name="Moolhuijzen P."/>
            <person name="Goolsby J.A."/>
            <person name="Tidwell J."/>
            <person name="Bellgard S.E."/>
            <person name="Bellgard M.I."/>
        </authorList>
    </citation>
    <scope>NUCLEOTIDE SEQUENCE</scope>
    <source>
        <tissue evidence="1">Shoot tissue taken approximately 20 cm above the soil surface</tissue>
    </source>
</reference>
<proteinExistence type="predicted"/>
<dbReference type="EMBL" id="GBRH01259170">
    <property type="protein sequence ID" value="JAD38725.1"/>
    <property type="molecule type" value="Transcribed_RNA"/>
</dbReference>
<dbReference type="AlphaFoldDB" id="A0A0A8ZPQ0"/>
<organism evidence="1">
    <name type="scientific">Arundo donax</name>
    <name type="common">Giant reed</name>
    <name type="synonym">Donax arundinaceus</name>
    <dbReference type="NCBI Taxonomy" id="35708"/>
    <lineage>
        <taxon>Eukaryota</taxon>
        <taxon>Viridiplantae</taxon>
        <taxon>Streptophyta</taxon>
        <taxon>Embryophyta</taxon>
        <taxon>Tracheophyta</taxon>
        <taxon>Spermatophyta</taxon>
        <taxon>Magnoliopsida</taxon>
        <taxon>Liliopsida</taxon>
        <taxon>Poales</taxon>
        <taxon>Poaceae</taxon>
        <taxon>PACMAD clade</taxon>
        <taxon>Arundinoideae</taxon>
        <taxon>Arundineae</taxon>
        <taxon>Arundo</taxon>
    </lineage>
</organism>
<evidence type="ECO:0000313" key="1">
    <source>
        <dbReference type="EMBL" id="JAD38725.1"/>
    </source>
</evidence>
<name>A0A0A8ZPQ0_ARUDO</name>
<accession>A0A0A8ZPQ0</accession>
<reference evidence="1" key="1">
    <citation type="submission" date="2014-09" db="EMBL/GenBank/DDBJ databases">
        <authorList>
            <person name="Magalhaes I.L.F."/>
            <person name="Oliveira U."/>
            <person name="Santos F.R."/>
            <person name="Vidigal T.H.D.A."/>
            <person name="Brescovit A.D."/>
            <person name="Santos A.J."/>
        </authorList>
    </citation>
    <scope>NUCLEOTIDE SEQUENCE</scope>
    <source>
        <tissue evidence="1">Shoot tissue taken approximately 20 cm above the soil surface</tissue>
    </source>
</reference>